<reference evidence="7" key="1">
    <citation type="submission" date="2022-09" db="EMBL/GenBank/DDBJ databases">
        <title>Fusarium specimens isolated from Avocado Roots.</title>
        <authorList>
            <person name="Stajich J."/>
            <person name="Roper C."/>
            <person name="Heimlech-Rivalta G."/>
        </authorList>
    </citation>
    <scope>NUCLEOTIDE SEQUENCE</scope>
    <source>
        <strain evidence="7">CF00136</strain>
    </source>
</reference>
<dbReference type="InterPro" id="IPR050524">
    <property type="entry name" value="APC_YAT"/>
</dbReference>
<comment type="subcellular location">
    <subcellularLocation>
        <location evidence="1">Membrane</location>
        <topology evidence="1">Multi-pass membrane protein</topology>
    </subcellularLocation>
</comment>
<dbReference type="PIRSF" id="PIRSF006060">
    <property type="entry name" value="AA_transporter"/>
    <property type="match status" value="1"/>
</dbReference>
<dbReference type="Gene3D" id="1.20.1740.10">
    <property type="entry name" value="Amino acid/polyamine transporter I"/>
    <property type="match status" value="1"/>
</dbReference>
<evidence type="ECO:0000256" key="3">
    <source>
        <dbReference type="ARBA" id="ARBA00022989"/>
    </source>
</evidence>
<feature type="transmembrane region" description="Helical" evidence="5">
    <location>
        <begin position="53"/>
        <end position="78"/>
    </location>
</feature>
<feature type="transmembrane region" description="Helical" evidence="5">
    <location>
        <begin position="334"/>
        <end position="358"/>
    </location>
</feature>
<dbReference type="GO" id="GO:0015171">
    <property type="term" value="F:amino acid transmembrane transporter activity"/>
    <property type="evidence" value="ECO:0007669"/>
    <property type="project" value="TreeGrafter"/>
</dbReference>
<comment type="caution">
    <text evidence="7">The sequence shown here is derived from an EMBL/GenBank/DDBJ whole genome shotgun (WGS) entry which is preliminary data.</text>
</comment>
<dbReference type="InterPro" id="IPR004841">
    <property type="entry name" value="AA-permease/SLC12A_dom"/>
</dbReference>
<dbReference type="GO" id="GO:0016020">
    <property type="term" value="C:membrane"/>
    <property type="evidence" value="ECO:0007669"/>
    <property type="project" value="UniProtKB-SubCell"/>
</dbReference>
<evidence type="ECO:0000313" key="8">
    <source>
        <dbReference type="Proteomes" id="UP001152049"/>
    </source>
</evidence>
<evidence type="ECO:0000256" key="2">
    <source>
        <dbReference type="ARBA" id="ARBA00022692"/>
    </source>
</evidence>
<dbReference type="PANTHER" id="PTHR43341">
    <property type="entry name" value="AMINO ACID PERMEASE"/>
    <property type="match status" value="1"/>
</dbReference>
<feature type="transmembrane region" description="Helical" evidence="5">
    <location>
        <begin position="84"/>
        <end position="102"/>
    </location>
</feature>
<name>A0A9W8RTE7_9HYPO</name>
<keyword evidence="8" id="KW-1185">Reference proteome</keyword>
<feature type="transmembrane region" description="Helical" evidence="5">
    <location>
        <begin position="6"/>
        <end position="32"/>
    </location>
</feature>
<dbReference type="Proteomes" id="UP001152049">
    <property type="component" value="Unassembled WGS sequence"/>
</dbReference>
<keyword evidence="4 5" id="KW-0472">Membrane</keyword>
<feature type="transmembrane region" description="Helical" evidence="5">
    <location>
        <begin position="308"/>
        <end position="328"/>
    </location>
</feature>
<feature type="transmembrane region" description="Helical" evidence="5">
    <location>
        <begin position="114"/>
        <end position="136"/>
    </location>
</feature>
<dbReference type="Pfam" id="PF00324">
    <property type="entry name" value="AA_permease"/>
    <property type="match status" value="1"/>
</dbReference>
<keyword evidence="2 5" id="KW-0812">Transmembrane</keyword>
<organism evidence="7 8">
    <name type="scientific">Fusarium torreyae</name>
    <dbReference type="NCBI Taxonomy" id="1237075"/>
    <lineage>
        <taxon>Eukaryota</taxon>
        <taxon>Fungi</taxon>
        <taxon>Dikarya</taxon>
        <taxon>Ascomycota</taxon>
        <taxon>Pezizomycotina</taxon>
        <taxon>Sordariomycetes</taxon>
        <taxon>Hypocreomycetidae</taxon>
        <taxon>Hypocreales</taxon>
        <taxon>Nectriaceae</taxon>
        <taxon>Fusarium</taxon>
    </lineage>
</organism>
<dbReference type="OrthoDB" id="3900342at2759"/>
<evidence type="ECO:0000256" key="1">
    <source>
        <dbReference type="ARBA" id="ARBA00004141"/>
    </source>
</evidence>
<dbReference type="AlphaFoldDB" id="A0A9W8RTE7"/>
<feature type="transmembrane region" description="Helical" evidence="5">
    <location>
        <begin position="383"/>
        <end position="405"/>
    </location>
</feature>
<dbReference type="PANTHER" id="PTHR43341:SF38">
    <property type="entry name" value="PROLINE TRANSPORTER (EUROFUNG)"/>
    <property type="match status" value="1"/>
</dbReference>
<evidence type="ECO:0000313" key="7">
    <source>
        <dbReference type="EMBL" id="KAJ4252438.1"/>
    </source>
</evidence>
<feature type="domain" description="Amino acid permease/ SLC12A" evidence="6">
    <location>
        <begin position="2"/>
        <end position="436"/>
    </location>
</feature>
<feature type="transmembrane region" description="Helical" evidence="5">
    <location>
        <begin position="168"/>
        <end position="190"/>
    </location>
</feature>
<sequence>MGGPAFLVGSYTIIALLVYSVLCGVTEIATFLPVRGGSMSHYGSRFVSRSLGFAMSLLYIYSFAILVPFELVASAIIVDYWDTGVDSAVWITVFLVLLILLNMMPVRFYGEAEFIFAGIKLLTIIGLLILSFILFWGGGPERHRLGFHYWKQPGATKTLILDGDLGRFIAAIATMISCALPFTFTPEMVVGTAGEIQSPRKNIPRVARHFTWRLAVFFVGSVIGISVICPSDSAALVEGGSDATASPWVVGIQNAGIHGLGSVINVVALVAAWSTGNAFLYLSSRCLYTMASEGSAPRIFKKCTAKGVPIYSVAAVSSISLLAYMSVSSSAVNVLYWLLNLVNTGGFLSWVCCSIIYIRFKKACDTQGVPKSDLTQRSWMQPWASWVTMFIFSMLCLLNGFTVFFPSRWSVGDFISSYIGLPLFIFFYLAHRFVHKKDPWAIPPNRVDLQVRLEDLEEDSHAVPDVSFWRRLRR</sequence>
<dbReference type="EMBL" id="JAOQAZ010000026">
    <property type="protein sequence ID" value="KAJ4252438.1"/>
    <property type="molecule type" value="Genomic_DNA"/>
</dbReference>
<protein>
    <recommendedName>
        <fullName evidence="6">Amino acid permease/ SLC12A domain-containing protein</fullName>
    </recommendedName>
</protein>
<proteinExistence type="predicted"/>
<feature type="transmembrane region" description="Helical" evidence="5">
    <location>
        <begin position="411"/>
        <end position="430"/>
    </location>
</feature>
<keyword evidence="3 5" id="KW-1133">Transmembrane helix</keyword>
<accession>A0A9W8RTE7</accession>
<gene>
    <name evidence="7" type="ORF">NW762_011039</name>
</gene>
<evidence type="ECO:0000256" key="4">
    <source>
        <dbReference type="ARBA" id="ARBA00023136"/>
    </source>
</evidence>
<feature type="transmembrane region" description="Helical" evidence="5">
    <location>
        <begin position="263"/>
        <end position="282"/>
    </location>
</feature>
<evidence type="ECO:0000259" key="6">
    <source>
        <dbReference type="Pfam" id="PF00324"/>
    </source>
</evidence>
<feature type="transmembrane region" description="Helical" evidence="5">
    <location>
        <begin position="210"/>
        <end position="228"/>
    </location>
</feature>
<evidence type="ECO:0000256" key="5">
    <source>
        <dbReference type="SAM" id="Phobius"/>
    </source>
</evidence>